<gene>
    <name evidence="7" type="ORF">C4532_12090</name>
</gene>
<dbReference type="Gene3D" id="2.20.25.90">
    <property type="entry name" value="ADC-like domains"/>
    <property type="match status" value="1"/>
</dbReference>
<dbReference type="Gene3D" id="2.40.40.20">
    <property type="match status" value="1"/>
</dbReference>
<dbReference type="InterPro" id="IPR009010">
    <property type="entry name" value="Asp_de-COase-like_dom_sf"/>
</dbReference>
<evidence type="ECO:0000256" key="4">
    <source>
        <dbReference type="ARBA" id="ARBA00023004"/>
    </source>
</evidence>
<proteinExistence type="predicted"/>
<dbReference type="EMBL" id="QZKI01000089">
    <property type="protein sequence ID" value="RJP68709.1"/>
    <property type="molecule type" value="Genomic_DNA"/>
</dbReference>
<reference evidence="7 8" key="1">
    <citation type="journal article" date="2017" name="ISME J.">
        <title>Energy and carbon metabolisms in a deep terrestrial subsurface fluid microbial community.</title>
        <authorList>
            <person name="Momper L."/>
            <person name="Jungbluth S.P."/>
            <person name="Lee M.D."/>
            <person name="Amend J.P."/>
        </authorList>
    </citation>
    <scope>NUCLEOTIDE SEQUENCE [LARGE SCALE GENOMIC DNA]</scope>
    <source>
        <strain evidence="7">SURF_17</strain>
    </source>
</reference>
<dbReference type="SUPFAM" id="SSF53706">
    <property type="entry name" value="Formate dehydrogenase/DMSO reductase, domains 1-3"/>
    <property type="match status" value="1"/>
</dbReference>
<dbReference type="GO" id="GO:0016491">
    <property type="term" value="F:oxidoreductase activity"/>
    <property type="evidence" value="ECO:0007669"/>
    <property type="project" value="UniProtKB-KW"/>
</dbReference>
<dbReference type="SMART" id="SM00926">
    <property type="entry name" value="Molybdop_Fe4S4"/>
    <property type="match status" value="1"/>
</dbReference>
<evidence type="ECO:0000256" key="5">
    <source>
        <dbReference type="ARBA" id="ARBA00023014"/>
    </source>
</evidence>
<evidence type="ECO:0000259" key="6">
    <source>
        <dbReference type="PROSITE" id="PS51669"/>
    </source>
</evidence>
<dbReference type="GO" id="GO:0043546">
    <property type="term" value="F:molybdopterin cofactor binding"/>
    <property type="evidence" value="ECO:0007669"/>
    <property type="project" value="InterPro"/>
</dbReference>
<dbReference type="InterPro" id="IPR006963">
    <property type="entry name" value="Mopterin_OxRdtase_4Fe-4S_dom"/>
</dbReference>
<keyword evidence="4" id="KW-0408">Iron</keyword>
<evidence type="ECO:0000313" key="7">
    <source>
        <dbReference type="EMBL" id="RJP68709.1"/>
    </source>
</evidence>
<evidence type="ECO:0000313" key="8">
    <source>
        <dbReference type="Proteomes" id="UP000285961"/>
    </source>
</evidence>
<dbReference type="PANTHER" id="PTHR43105">
    <property type="entry name" value="RESPIRATORY NITRATE REDUCTASE"/>
    <property type="match status" value="1"/>
</dbReference>
<keyword evidence="1" id="KW-0004">4Fe-4S</keyword>
<feature type="domain" description="4Fe-4S Mo/W bis-MGD-type" evidence="6">
    <location>
        <begin position="2"/>
        <end position="58"/>
    </location>
</feature>
<evidence type="ECO:0000256" key="1">
    <source>
        <dbReference type="ARBA" id="ARBA00022485"/>
    </source>
</evidence>
<evidence type="ECO:0000256" key="2">
    <source>
        <dbReference type="ARBA" id="ARBA00022723"/>
    </source>
</evidence>
<keyword evidence="2" id="KW-0479">Metal-binding</keyword>
<dbReference type="GO" id="GO:0016020">
    <property type="term" value="C:membrane"/>
    <property type="evidence" value="ECO:0007669"/>
    <property type="project" value="TreeGrafter"/>
</dbReference>
<dbReference type="SUPFAM" id="SSF50692">
    <property type="entry name" value="ADC-like"/>
    <property type="match status" value="1"/>
</dbReference>
<dbReference type="Pfam" id="PF04879">
    <property type="entry name" value="Molybdop_Fe4S4"/>
    <property type="match status" value="1"/>
</dbReference>
<evidence type="ECO:0000256" key="3">
    <source>
        <dbReference type="ARBA" id="ARBA00023002"/>
    </source>
</evidence>
<organism evidence="7 8">
    <name type="scientific">Candidatus Abyssobacteria bacterium SURF_17</name>
    <dbReference type="NCBI Taxonomy" id="2093361"/>
    <lineage>
        <taxon>Bacteria</taxon>
        <taxon>Pseudomonadati</taxon>
        <taxon>Candidatus Hydrogenedentota</taxon>
        <taxon>Candidatus Abyssobacteria</taxon>
    </lineage>
</organism>
<dbReference type="GO" id="GO:0046872">
    <property type="term" value="F:metal ion binding"/>
    <property type="evidence" value="ECO:0007669"/>
    <property type="project" value="UniProtKB-KW"/>
</dbReference>
<dbReference type="GO" id="GO:0045333">
    <property type="term" value="P:cellular respiration"/>
    <property type="evidence" value="ECO:0007669"/>
    <property type="project" value="UniProtKB-ARBA"/>
</dbReference>
<comment type="caution">
    <text evidence="7">The sequence shown here is derived from an EMBL/GenBank/DDBJ whole genome shotgun (WGS) entry which is preliminary data.</text>
</comment>
<dbReference type="InterPro" id="IPR027467">
    <property type="entry name" value="MopterinOxRdtase_cofactor_BS"/>
</dbReference>
<dbReference type="Proteomes" id="UP000285961">
    <property type="component" value="Unassembled WGS sequence"/>
</dbReference>
<protein>
    <submittedName>
        <fullName evidence="7">Molybdopterin dinucleotide-binding protein</fullName>
    </submittedName>
</protein>
<dbReference type="AlphaFoldDB" id="A0A419EW14"/>
<dbReference type="Gene3D" id="3.40.50.740">
    <property type="match status" value="1"/>
</dbReference>
<dbReference type="Pfam" id="PF00384">
    <property type="entry name" value="Molybdopterin"/>
    <property type="match status" value="1"/>
</dbReference>
<dbReference type="Gene3D" id="3.40.228.10">
    <property type="entry name" value="Dimethylsulfoxide Reductase, domain 2"/>
    <property type="match status" value="1"/>
</dbReference>
<sequence>MNTWKKTTCVLCAVNCGLEVQTEGNRITAVRPDKDSPRSQGYACRKGLSIAHFQNHAERLTHPLKKVGSRFEKISWEQAISEIAAKLRKVVDEHGPKSFAYMGGGGQGCHFEAAFGVRLLRGLGSRYHYSALAQELTGFFYVQGESYGRQYLHVFPDVERTDVLVLWGSNAWRSHGMHRARPEIMRIAKDPNKLLIVIDPCKTETALRANIHLAPRPGTDALLLKSMISMILDARIYDEDYVTEHAKGFGEILRLLSNFDVTEALKVCQLDEGEVREVTHLLAANRCSFRSDLGLLMGRHSTINSYLEMILLNLLGCVGQPGGNVFLGHLVPLGSHTPIDDPSNWRTVETDFPAIMGVYPPNVMPEEILSQKPDRLRAVLVSGSNPLRSYADTKAYEKAFQALDLLVTMEVAMTETAQLSHYVLPALSAYEKWDGSFFSWKYPEYYFHLRRPVCEPIGEPREEAEIVTMLADALGLIPSYPAELERLAAKSRIEYGIALMNYLSENPQNADMLPFVVAKTLGKALKSPALSLFWAILSRYCQTAGAKLERAGYAPSPVLGNELFEKFLRTPGDVLVSVQDMENNLAENIKTPDGKVHLHIPALDEWVEEINPKDELARLQSTGYPMLLVAGERTDFNANSLMRNPEWTGGTRACAMRIHPDDAKELGLQDGMTALIETEAGSLEAPVELSNKPPRGMVVIPHGFGLQYCDQVDGVNVNYLAPARNRDRLAGTPLHRFIPCRVSARRSS</sequence>
<dbReference type="InterPro" id="IPR006656">
    <property type="entry name" value="Mopterin_OxRdtase"/>
</dbReference>
<dbReference type="InterPro" id="IPR050123">
    <property type="entry name" value="Prok_molybdopt-oxidoreductase"/>
</dbReference>
<keyword evidence="3" id="KW-0560">Oxidoreductase</keyword>
<dbReference type="GO" id="GO:0051539">
    <property type="term" value="F:4 iron, 4 sulfur cluster binding"/>
    <property type="evidence" value="ECO:0007669"/>
    <property type="project" value="UniProtKB-KW"/>
</dbReference>
<dbReference type="PROSITE" id="PS51669">
    <property type="entry name" value="4FE4S_MOW_BIS_MGD"/>
    <property type="match status" value="1"/>
</dbReference>
<name>A0A419EW14_9BACT</name>
<keyword evidence="5" id="KW-0411">Iron-sulfur</keyword>
<dbReference type="PANTHER" id="PTHR43105:SF9">
    <property type="entry name" value="NADPH-FE(3+) OXIDOREDUCTASE SUBUNIT ALPHA"/>
    <property type="match status" value="1"/>
</dbReference>
<dbReference type="InterPro" id="IPR006657">
    <property type="entry name" value="MoPterin_dinucl-bd_dom"/>
</dbReference>
<accession>A0A419EW14</accession>
<dbReference type="PROSITE" id="PS00551">
    <property type="entry name" value="MOLYBDOPTERIN_PROK_1"/>
    <property type="match status" value="1"/>
</dbReference>
<dbReference type="Pfam" id="PF01568">
    <property type="entry name" value="Molydop_binding"/>
    <property type="match status" value="1"/>
</dbReference>